<dbReference type="EMBL" id="KZ857386">
    <property type="protein sequence ID" value="RDX53820.1"/>
    <property type="molecule type" value="Genomic_DNA"/>
</dbReference>
<reference evidence="2 3" key="1">
    <citation type="journal article" date="2018" name="Biotechnol. Biofuels">
        <title>Integrative visual omics of the white-rot fungus Polyporus brumalis exposes the biotechnological potential of its oxidative enzymes for delignifying raw plant biomass.</title>
        <authorList>
            <person name="Miyauchi S."/>
            <person name="Rancon A."/>
            <person name="Drula E."/>
            <person name="Hage H."/>
            <person name="Chaduli D."/>
            <person name="Favel A."/>
            <person name="Grisel S."/>
            <person name="Henrissat B."/>
            <person name="Herpoel-Gimbert I."/>
            <person name="Ruiz-Duenas F.J."/>
            <person name="Chevret D."/>
            <person name="Hainaut M."/>
            <person name="Lin J."/>
            <person name="Wang M."/>
            <person name="Pangilinan J."/>
            <person name="Lipzen A."/>
            <person name="Lesage-Meessen L."/>
            <person name="Navarro D."/>
            <person name="Riley R."/>
            <person name="Grigoriev I.V."/>
            <person name="Zhou S."/>
            <person name="Raouche S."/>
            <person name="Rosso M.N."/>
        </authorList>
    </citation>
    <scope>NUCLEOTIDE SEQUENCE [LARGE SCALE GENOMIC DNA]</scope>
    <source>
        <strain evidence="2 3">BRFM 1820</strain>
    </source>
</reference>
<accession>A0A371DMQ5</accession>
<evidence type="ECO:0000256" key="1">
    <source>
        <dbReference type="SAM" id="MobiDB-lite"/>
    </source>
</evidence>
<name>A0A371DMQ5_9APHY</name>
<sequence length="107" mass="11845">MWRTPPQPASVGVPDFCATFAPGPPHSHDRRDRRHPVTPRVTGRAMRDRPDRARIHARLLTRIERLTSLPLPSTSSDRHSSSILCGCILALLSPALLFGLHTRPSVA</sequence>
<evidence type="ECO:0000313" key="2">
    <source>
        <dbReference type="EMBL" id="RDX53820.1"/>
    </source>
</evidence>
<dbReference type="AlphaFoldDB" id="A0A371DMQ5"/>
<feature type="region of interest" description="Disordered" evidence="1">
    <location>
        <begin position="1"/>
        <end position="50"/>
    </location>
</feature>
<evidence type="ECO:0000313" key="3">
    <source>
        <dbReference type="Proteomes" id="UP000256964"/>
    </source>
</evidence>
<keyword evidence="3" id="KW-1185">Reference proteome</keyword>
<dbReference type="Proteomes" id="UP000256964">
    <property type="component" value="Unassembled WGS sequence"/>
</dbReference>
<gene>
    <name evidence="2" type="ORF">OH76DRAFT_1398965</name>
</gene>
<proteinExistence type="predicted"/>
<protein>
    <submittedName>
        <fullName evidence="2">Uncharacterized protein</fullName>
    </submittedName>
</protein>
<organism evidence="2 3">
    <name type="scientific">Lentinus brumalis</name>
    <dbReference type="NCBI Taxonomy" id="2498619"/>
    <lineage>
        <taxon>Eukaryota</taxon>
        <taxon>Fungi</taxon>
        <taxon>Dikarya</taxon>
        <taxon>Basidiomycota</taxon>
        <taxon>Agaricomycotina</taxon>
        <taxon>Agaricomycetes</taxon>
        <taxon>Polyporales</taxon>
        <taxon>Polyporaceae</taxon>
        <taxon>Lentinus</taxon>
    </lineage>
</organism>